<dbReference type="Proteomes" id="UP000886860">
    <property type="component" value="Unassembled WGS sequence"/>
</dbReference>
<evidence type="ECO:0000256" key="8">
    <source>
        <dbReference type="ARBA" id="ARBA00051245"/>
    </source>
</evidence>
<protein>
    <recommendedName>
        <fullName evidence="2">non-specific protein-tyrosine kinase</fullName>
        <ecNumber evidence="2">2.7.10.2</ecNumber>
    </recommendedName>
</protein>
<organism evidence="10 11">
    <name type="scientific">Candidatus Caccovicinus merdipullorum</name>
    <dbReference type="NCBI Taxonomy" id="2840724"/>
    <lineage>
        <taxon>Bacteria</taxon>
        <taxon>Bacillati</taxon>
        <taxon>Bacillota</taxon>
        <taxon>Clostridia</taxon>
        <taxon>Eubacteriales</taxon>
        <taxon>Candidatus Caccovicinus</taxon>
    </lineage>
</organism>
<name>A0A9D1GH29_9FIRM</name>
<keyword evidence="4" id="KW-0547">Nucleotide-binding</keyword>
<dbReference type="EMBL" id="DVKS01000024">
    <property type="protein sequence ID" value="HIT40733.1"/>
    <property type="molecule type" value="Genomic_DNA"/>
</dbReference>
<evidence type="ECO:0000256" key="1">
    <source>
        <dbReference type="ARBA" id="ARBA00007316"/>
    </source>
</evidence>
<dbReference type="Pfam" id="PF13614">
    <property type="entry name" value="AAA_31"/>
    <property type="match status" value="1"/>
</dbReference>
<dbReference type="GO" id="GO:0005886">
    <property type="term" value="C:plasma membrane"/>
    <property type="evidence" value="ECO:0007669"/>
    <property type="project" value="TreeGrafter"/>
</dbReference>
<dbReference type="InterPro" id="IPR027417">
    <property type="entry name" value="P-loop_NTPase"/>
</dbReference>
<reference evidence="10" key="2">
    <citation type="journal article" date="2021" name="PeerJ">
        <title>Extensive microbial diversity within the chicken gut microbiome revealed by metagenomics and culture.</title>
        <authorList>
            <person name="Gilroy R."/>
            <person name="Ravi A."/>
            <person name="Getino M."/>
            <person name="Pursley I."/>
            <person name="Horton D.L."/>
            <person name="Alikhan N.F."/>
            <person name="Baker D."/>
            <person name="Gharbi K."/>
            <person name="Hall N."/>
            <person name="Watson M."/>
            <person name="Adriaenssens E.M."/>
            <person name="Foster-Nyarko E."/>
            <person name="Jarju S."/>
            <person name="Secka A."/>
            <person name="Antonio M."/>
            <person name="Oren A."/>
            <person name="Chaudhuri R.R."/>
            <person name="La Ragione R."/>
            <person name="Hildebrand F."/>
            <person name="Pallen M.J."/>
        </authorList>
    </citation>
    <scope>NUCLEOTIDE SEQUENCE</scope>
    <source>
        <strain evidence="10">CHK123-3438</strain>
    </source>
</reference>
<evidence type="ECO:0000256" key="4">
    <source>
        <dbReference type="ARBA" id="ARBA00022741"/>
    </source>
</evidence>
<evidence type="ECO:0000259" key="9">
    <source>
        <dbReference type="Pfam" id="PF13614"/>
    </source>
</evidence>
<sequence length="239" mass="26484">MEKKKAVLHIKKEADFHYDEAIKALRTNIQFCGLNVRMIMITSTVPEEGKSNISLEIAASLAQIGKKVLLIDGDIRRSTFASKYHVDQMVPGLSQYLSGQCQLEEMICQTETDGMDIIFSGPYAPNPAELLEEPALDKLLLWCRENYDYVIVDTPPINSVIDGAVIAPKCDGVILVTASGAVSYKLVQKAKSQLDKTGCRILGVVLNKVDTGKGGYYYNKYGGYYKRYGGYYGKDQEGK</sequence>
<evidence type="ECO:0000256" key="7">
    <source>
        <dbReference type="ARBA" id="ARBA00023137"/>
    </source>
</evidence>
<dbReference type="InterPro" id="IPR005702">
    <property type="entry name" value="Wzc-like_C"/>
</dbReference>
<comment type="catalytic activity">
    <reaction evidence="8">
        <text>L-tyrosyl-[protein] + ATP = O-phospho-L-tyrosyl-[protein] + ADP + H(+)</text>
        <dbReference type="Rhea" id="RHEA:10596"/>
        <dbReference type="Rhea" id="RHEA-COMP:10136"/>
        <dbReference type="Rhea" id="RHEA-COMP:20101"/>
        <dbReference type="ChEBI" id="CHEBI:15378"/>
        <dbReference type="ChEBI" id="CHEBI:30616"/>
        <dbReference type="ChEBI" id="CHEBI:46858"/>
        <dbReference type="ChEBI" id="CHEBI:61978"/>
        <dbReference type="ChEBI" id="CHEBI:456216"/>
        <dbReference type="EC" id="2.7.10.2"/>
    </reaction>
</comment>
<comment type="similarity">
    <text evidence="1">Belongs to the CpsD/CapB family.</text>
</comment>
<evidence type="ECO:0000256" key="3">
    <source>
        <dbReference type="ARBA" id="ARBA00022679"/>
    </source>
</evidence>
<evidence type="ECO:0000256" key="6">
    <source>
        <dbReference type="ARBA" id="ARBA00022840"/>
    </source>
</evidence>
<comment type="caution">
    <text evidence="10">The sequence shown here is derived from an EMBL/GenBank/DDBJ whole genome shotgun (WGS) entry which is preliminary data.</text>
</comment>
<evidence type="ECO:0000256" key="5">
    <source>
        <dbReference type="ARBA" id="ARBA00022777"/>
    </source>
</evidence>
<proteinExistence type="inferred from homology"/>
<gene>
    <name evidence="10" type="ORF">IAB60_01315</name>
</gene>
<dbReference type="Gene3D" id="3.40.50.300">
    <property type="entry name" value="P-loop containing nucleotide triphosphate hydrolases"/>
    <property type="match status" value="1"/>
</dbReference>
<dbReference type="EC" id="2.7.10.2" evidence="2"/>
<reference evidence="10" key="1">
    <citation type="submission" date="2020-10" db="EMBL/GenBank/DDBJ databases">
        <authorList>
            <person name="Gilroy R."/>
        </authorList>
    </citation>
    <scope>NUCLEOTIDE SEQUENCE</scope>
    <source>
        <strain evidence="10">CHK123-3438</strain>
    </source>
</reference>
<keyword evidence="5 10" id="KW-0418">Kinase</keyword>
<dbReference type="InterPro" id="IPR025669">
    <property type="entry name" value="AAA_dom"/>
</dbReference>
<accession>A0A9D1GH29</accession>
<dbReference type="CDD" id="cd05387">
    <property type="entry name" value="BY-kinase"/>
    <property type="match status" value="1"/>
</dbReference>
<dbReference type="PANTHER" id="PTHR32309:SF13">
    <property type="entry name" value="FERRIC ENTEROBACTIN TRANSPORT PROTEIN FEPE"/>
    <property type="match status" value="1"/>
</dbReference>
<dbReference type="SUPFAM" id="SSF52540">
    <property type="entry name" value="P-loop containing nucleoside triphosphate hydrolases"/>
    <property type="match status" value="1"/>
</dbReference>
<dbReference type="InterPro" id="IPR050445">
    <property type="entry name" value="Bact_polysacc_biosynth/exp"/>
</dbReference>
<dbReference type="PANTHER" id="PTHR32309">
    <property type="entry name" value="TYROSINE-PROTEIN KINASE"/>
    <property type="match status" value="1"/>
</dbReference>
<dbReference type="AlphaFoldDB" id="A0A9D1GH29"/>
<keyword evidence="3" id="KW-0808">Transferase</keyword>
<dbReference type="GO" id="GO:0005524">
    <property type="term" value="F:ATP binding"/>
    <property type="evidence" value="ECO:0007669"/>
    <property type="project" value="UniProtKB-KW"/>
</dbReference>
<dbReference type="GO" id="GO:0004715">
    <property type="term" value="F:non-membrane spanning protein tyrosine kinase activity"/>
    <property type="evidence" value="ECO:0007669"/>
    <property type="project" value="UniProtKB-EC"/>
</dbReference>
<keyword evidence="7" id="KW-0829">Tyrosine-protein kinase</keyword>
<feature type="domain" description="AAA" evidence="9">
    <location>
        <begin position="48"/>
        <end position="179"/>
    </location>
</feature>
<evidence type="ECO:0000256" key="2">
    <source>
        <dbReference type="ARBA" id="ARBA00011903"/>
    </source>
</evidence>
<evidence type="ECO:0000313" key="11">
    <source>
        <dbReference type="Proteomes" id="UP000886860"/>
    </source>
</evidence>
<evidence type="ECO:0000313" key="10">
    <source>
        <dbReference type="EMBL" id="HIT40733.1"/>
    </source>
</evidence>
<dbReference type="NCBIfam" id="TIGR01007">
    <property type="entry name" value="eps_fam"/>
    <property type="match status" value="1"/>
</dbReference>
<keyword evidence="6" id="KW-0067">ATP-binding</keyword>